<organism evidence="1 2">
    <name type="scientific">Methanospirillum stamsii</name>
    <dbReference type="NCBI Taxonomy" id="1277351"/>
    <lineage>
        <taxon>Archaea</taxon>
        <taxon>Methanobacteriati</taxon>
        <taxon>Methanobacteriota</taxon>
        <taxon>Stenosarchaea group</taxon>
        <taxon>Methanomicrobia</taxon>
        <taxon>Methanomicrobiales</taxon>
        <taxon>Methanospirillaceae</taxon>
        <taxon>Methanospirillum</taxon>
    </lineage>
</organism>
<proteinExistence type="predicted"/>
<dbReference type="EMBL" id="QGMZ01000016">
    <property type="protein sequence ID" value="PWR74569.1"/>
    <property type="molecule type" value="Genomic_DNA"/>
</dbReference>
<dbReference type="OrthoDB" id="117917at2157"/>
<dbReference type="Proteomes" id="UP000245934">
    <property type="component" value="Unassembled WGS sequence"/>
</dbReference>
<reference evidence="1 2" key="1">
    <citation type="submission" date="2018-05" db="EMBL/GenBank/DDBJ databases">
        <title>Draft genome of Methanospirillum stamsii Pt1.</title>
        <authorList>
            <person name="Dueholm M.S."/>
            <person name="Nielsen P.H."/>
            <person name="Bakmann L.F."/>
            <person name="Otzen D.E."/>
        </authorList>
    </citation>
    <scope>NUCLEOTIDE SEQUENCE [LARGE SCALE GENOMIC DNA]</scope>
    <source>
        <strain evidence="1 2">Pt1</strain>
    </source>
</reference>
<name>A0A2V2N440_9EURY</name>
<comment type="caution">
    <text evidence="1">The sequence shown here is derived from an EMBL/GenBank/DDBJ whole genome shotgun (WGS) entry which is preliminary data.</text>
</comment>
<keyword evidence="2" id="KW-1185">Reference proteome</keyword>
<evidence type="ECO:0000313" key="1">
    <source>
        <dbReference type="EMBL" id="PWR74569.1"/>
    </source>
</evidence>
<dbReference type="AlphaFoldDB" id="A0A2V2N440"/>
<gene>
    <name evidence="1" type="ORF">DLD82_08265</name>
</gene>
<dbReference type="RefSeq" id="WP_109940649.1">
    <property type="nucleotide sequence ID" value="NZ_CP176366.1"/>
</dbReference>
<protein>
    <submittedName>
        <fullName evidence="1">Uncharacterized protein</fullName>
    </submittedName>
</protein>
<dbReference type="GeneID" id="97607999"/>
<evidence type="ECO:0000313" key="2">
    <source>
        <dbReference type="Proteomes" id="UP000245934"/>
    </source>
</evidence>
<accession>A0A2V2N440</accession>
<sequence>MGIDEYAEQESEDSGDSSGCLFSLPGNVTVRKSEILTSGLLSGGKFVSSRSIRDALLAEYFVNGSGLFLSRAVSDDGNRTMRFGSDVSGVMNVTERMVLGDVD</sequence>